<dbReference type="EMBL" id="AAUW01000021">
    <property type="protein sequence ID" value="EAV41400.1"/>
    <property type="molecule type" value="Genomic_DNA"/>
</dbReference>
<gene>
    <name evidence="1" type="ORF">SIAM614_01379</name>
</gene>
<dbReference type="eggNOG" id="ENOG5031DGY">
    <property type="taxonomic scope" value="Bacteria"/>
</dbReference>
<name>A0P0T6_ROSAI</name>
<dbReference type="GeneID" id="68849098"/>
<dbReference type="RefSeq" id="WP_006938675.1">
    <property type="nucleotide sequence ID" value="NZ_AAUW01000021.1"/>
</dbReference>
<comment type="caution">
    <text evidence="1">The sequence shown here is derived from an EMBL/GenBank/DDBJ whole genome shotgun (WGS) entry which is preliminary data.</text>
</comment>
<reference evidence="1 2" key="1">
    <citation type="submission" date="2006-05" db="EMBL/GenBank/DDBJ databases">
        <authorList>
            <person name="King G."/>
            <person name="Ferriera S."/>
            <person name="Johnson J."/>
            <person name="Kravitz S."/>
            <person name="Beeson K."/>
            <person name="Sutton G."/>
            <person name="Rogers Y.-H."/>
            <person name="Friedman R."/>
            <person name="Frazier M."/>
            <person name="Venter J.C."/>
        </authorList>
    </citation>
    <scope>NUCLEOTIDE SEQUENCE [LARGE SCALE GENOMIC DNA]</scope>
    <source>
        <strain evidence="2">ATCC 25650 / DSM 13394 / JCM 20685 / NBRC 16684 / NCIMB 2208 / IAM 12614 / B1</strain>
    </source>
</reference>
<dbReference type="AlphaFoldDB" id="A0P0T6"/>
<organism evidence="1 2">
    <name type="scientific">Roseibium aggregatum (strain ATCC 25650 / DSM 13394 / JCM 20685 / NBRC 16684 / NCIMB 2208 / IAM 12614 / B1)</name>
    <name type="common">Stappia aggregata</name>
    <dbReference type="NCBI Taxonomy" id="384765"/>
    <lineage>
        <taxon>Bacteria</taxon>
        <taxon>Pseudomonadati</taxon>
        <taxon>Pseudomonadota</taxon>
        <taxon>Alphaproteobacteria</taxon>
        <taxon>Hyphomicrobiales</taxon>
        <taxon>Stappiaceae</taxon>
        <taxon>Roseibium</taxon>
    </lineage>
</organism>
<protein>
    <submittedName>
        <fullName evidence="1">Uncharacterized protein</fullName>
    </submittedName>
</protein>
<sequence>MKSRIHNHTDILTGFDPDSGSDVVNIGDRTFKSAAELLAGAADISSAQNAPALAEAINHFATGGDFEVIQDPEAYECAYRAQLALEDPKAPYIERVVRFSDFGIPDFSAIRPPRYVNGQLVFFAKNSTTGLPYIAEIDHPTAMSNPTASCYEALSLSPTVLPNDLAP</sequence>
<proteinExistence type="predicted"/>
<evidence type="ECO:0000313" key="1">
    <source>
        <dbReference type="EMBL" id="EAV41400.1"/>
    </source>
</evidence>
<dbReference type="OrthoDB" id="7841339at2"/>
<accession>A0P0T6</accession>
<evidence type="ECO:0000313" key="2">
    <source>
        <dbReference type="Proteomes" id="UP000004848"/>
    </source>
</evidence>
<dbReference type="Proteomes" id="UP000004848">
    <property type="component" value="Unassembled WGS sequence"/>
</dbReference>